<feature type="transmembrane region" description="Helical" evidence="5">
    <location>
        <begin position="376"/>
        <end position="394"/>
    </location>
</feature>
<evidence type="ECO:0000313" key="8">
    <source>
        <dbReference type="Proteomes" id="UP000035050"/>
    </source>
</evidence>
<dbReference type="InterPro" id="IPR050382">
    <property type="entry name" value="MFS_Na/Anion_cotransporter"/>
</dbReference>
<dbReference type="InterPro" id="IPR020846">
    <property type="entry name" value="MFS_dom"/>
</dbReference>
<comment type="subcellular location">
    <subcellularLocation>
        <location evidence="1">Membrane</location>
        <topology evidence="1">Multi-pass membrane protein</topology>
    </subcellularLocation>
</comment>
<feature type="transmembrane region" description="Helical" evidence="5">
    <location>
        <begin position="252"/>
        <end position="272"/>
    </location>
</feature>
<dbReference type="SUPFAM" id="SSF103473">
    <property type="entry name" value="MFS general substrate transporter"/>
    <property type="match status" value="1"/>
</dbReference>
<dbReference type="AlphaFoldDB" id="A0A0G3IG61"/>
<dbReference type="GO" id="GO:0022857">
    <property type="term" value="F:transmembrane transporter activity"/>
    <property type="evidence" value="ECO:0007669"/>
    <property type="project" value="InterPro"/>
</dbReference>
<keyword evidence="2 5" id="KW-0812">Transmembrane</keyword>
<keyword evidence="4 5" id="KW-0472">Membrane</keyword>
<reference evidence="7" key="1">
    <citation type="submission" date="2016-06" db="EMBL/GenBank/DDBJ databases">
        <title>Pandoraea oxalativorans DSM 23570 Genome Sequencing.</title>
        <authorList>
            <person name="Ee R."/>
            <person name="Lim Y.-L."/>
            <person name="Yong D."/>
            <person name="Yin W.-F."/>
            <person name="Chan K.-G."/>
        </authorList>
    </citation>
    <scope>NUCLEOTIDE SEQUENCE</scope>
    <source>
        <strain evidence="7">DSM 23570</strain>
        <plasmid evidence="7">pPO70-1</plasmid>
    </source>
</reference>
<dbReference type="PROSITE" id="PS50850">
    <property type="entry name" value="MFS"/>
    <property type="match status" value="1"/>
</dbReference>
<evidence type="ECO:0000256" key="1">
    <source>
        <dbReference type="ARBA" id="ARBA00004141"/>
    </source>
</evidence>
<evidence type="ECO:0000256" key="5">
    <source>
        <dbReference type="SAM" id="Phobius"/>
    </source>
</evidence>
<keyword evidence="3 5" id="KW-1133">Transmembrane helix</keyword>
<feature type="transmembrane region" description="Helical" evidence="5">
    <location>
        <begin position="284"/>
        <end position="304"/>
    </location>
</feature>
<feature type="transmembrane region" description="Helical" evidence="5">
    <location>
        <begin position="36"/>
        <end position="58"/>
    </location>
</feature>
<dbReference type="PANTHER" id="PTHR11662">
    <property type="entry name" value="SOLUTE CARRIER FAMILY 17"/>
    <property type="match status" value="1"/>
</dbReference>
<feature type="transmembrane region" description="Helical" evidence="5">
    <location>
        <begin position="344"/>
        <end position="364"/>
    </location>
</feature>
<feature type="transmembrane region" description="Helical" evidence="5">
    <location>
        <begin position="167"/>
        <end position="185"/>
    </location>
</feature>
<name>A0A0G3IG61_9BURK</name>
<feature type="transmembrane region" description="Helical" evidence="5">
    <location>
        <begin position="6"/>
        <end position="24"/>
    </location>
</feature>
<dbReference type="InterPro" id="IPR011701">
    <property type="entry name" value="MFS"/>
</dbReference>
<dbReference type="Proteomes" id="UP000035050">
    <property type="component" value="Plasmid pPO70-1"/>
</dbReference>
<organism evidence="7 8">
    <name type="scientific">Pandoraea oxalativorans</name>
    <dbReference type="NCBI Taxonomy" id="573737"/>
    <lineage>
        <taxon>Bacteria</taxon>
        <taxon>Pseudomonadati</taxon>
        <taxon>Pseudomonadota</taxon>
        <taxon>Betaproteobacteria</taxon>
        <taxon>Burkholderiales</taxon>
        <taxon>Burkholderiaceae</taxon>
        <taxon>Pandoraea</taxon>
    </lineage>
</organism>
<sequence>MTNEPRAILRFLLLLLPVNFLLGIDRNAMSIAYSEIQKLLAIDFVTVSAIVVASTWFYALLQIPAGWLSGRMGPRLTLGVACLAWSMGTLLTPLQTTVIGMVFARTVMGVGQSPDWSASVIAVSQSFPERRRRLGSALLLGSLYLGTALSGPVTMTLMAKWGWQNCFYLYGVVGLVLALAVLAFYRDEPRARTARRENGGAVPSIWRVLKDRAVTCIALYYFCVLSIQAFFHISFVDYLIKFRHVENTTLPFVLSGPWLALYGSVLGWGFVLRTSTVPGGRGRCWHKNMSGLAALASGLLLAAGMLCPGVVAGIMLMCLAMVFVGLCQVTIWPHIQAHGKSVGIITGYVTFLGNMASTLVPVIMAKLVVATGSWRSGALVPLFAALGGFFFWSASIRVMPPPRCQNSGPV</sequence>
<evidence type="ECO:0000313" key="7">
    <source>
        <dbReference type="EMBL" id="AKK24821.2"/>
    </source>
</evidence>
<dbReference type="EMBL" id="CP011518">
    <property type="protein sequence ID" value="AKK24821.2"/>
    <property type="molecule type" value="Genomic_DNA"/>
</dbReference>
<geneLocation type="plasmid" evidence="7 8">
    <name>pPO70-1</name>
</geneLocation>
<evidence type="ECO:0000256" key="2">
    <source>
        <dbReference type="ARBA" id="ARBA00022692"/>
    </source>
</evidence>
<dbReference type="KEGG" id="pox:MB84_28995"/>
<dbReference type="Gene3D" id="1.20.1250.20">
    <property type="entry name" value="MFS general substrate transporter like domains"/>
    <property type="match status" value="1"/>
</dbReference>
<keyword evidence="8" id="KW-1185">Reference proteome</keyword>
<proteinExistence type="predicted"/>
<protein>
    <recommendedName>
        <fullName evidence="6">Major facilitator superfamily (MFS) profile domain-containing protein</fullName>
    </recommendedName>
</protein>
<evidence type="ECO:0000259" key="6">
    <source>
        <dbReference type="PROSITE" id="PS50850"/>
    </source>
</evidence>
<feature type="domain" description="Major facilitator superfamily (MFS) profile" evidence="6">
    <location>
        <begin position="11"/>
        <end position="405"/>
    </location>
</feature>
<accession>A0A0G3IG61</accession>
<dbReference type="PANTHER" id="PTHR11662:SF399">
    <property type="entry name" value="FI19708P1-RELATED"/>
    <property type="match status" value="1"/>
</dbReference>
<dbReference type="InterPro" id="IPR036259">
    <property type="entry name" value="MFS_trans_sf"/>
</dbReference>
<feature type="transmembrane region" description="Helical" evidence="5">
    <location>
        <begin position="134"/>
        <end position="155"/>
    </location>
</feature>
<keyword evidence="7" id="KW-0614">Plasmid</keyword>
<dbReference type="GO" id="GO:0016020">
    <property type="term" value="C:membrane"/>
    <property type="evidence" value="ECO:0007669"/>
    <property type="project" value="UniProtKB-SubCell"/>
</dbReference>
<evidence type="ECO:0000256" key="4">
    <source>
        <dbReference type="ARBA" id="ARBA00023136"/>
    </source>
</evidence>
<feature type="transmembrane region" description="Helical" evidence="5">
    <location>
        <begin position="217"/>
        <end position="240"/>
    </location>
</feature>
<dbReference type="Pfam" id="PF07690">
    <property type="entry name" value="MFS_1"/>
    <property type="match status" value="1"/>
</dbReference>
<evidence type="ECO:0000256" key="3">
    <source>
        <dbReference type="ARBA" id="ARBA00022989"/>
    </source>
</evidence>
<gene>
    <name evidence="7" type="ORF">MB84_28995</name>
</gene>